<dbReference type="InterPro" id="IPR011545">
    <property type="entry name" value="DEAD/DEAH_box_helicase_dom"/>
</dbReference>
<dbReference type="Pfam" id="PF00013">
    <property type="entry name" value="KH_1"/>
    <property type="match status" value="2"/>
</dbReference>
<keyword evidence="4" id="KW-0378">Hydrolase</keyword>
<protein>
    <recommendedName>
        <fullName evidence="2">RNA helicase</fullName>
        <ecNumber evidence="2">3.6.4.13</ecNumber>
    </recommendedName>
</protein>
<evidence type="ECO:0000256" key="8">
    <source>
        <dbReference type="PROSITE-ProRule" id="PRU00047"/>
    </source>
</evidence>
<evidence type="ECO:0000313" key="15">
    <source>
        <dbReference type="Proteomes" id="UP001374579"/>
    </source>
</evidence>
<keyword evidence="15" id="KW-1185">Reference proteome</keyword>
<evidence type="ECO:0000256" key="2">
    <source>
        <dbReference type="ARBA" id="ARBA00012552"/>
    </source>
</evidence>
<dbReference type="GO" id="GO:0003723">
    <property type="term" value="F:RNA binding"/>
    <property type="evidence" value="ECO:0007669"/>
    <property type="project" value="UniProtKB-UniRule"/>
</dbReference>
<evidence type="ECO:0000259" key="13">
    <source>
        <dbReference type="PROSITE" id="PS51194"/>
    </source>
</evidence>
<feature type="region of interest" description="Disordered" evidence="10">
    <location>
        <begin position="1"/>
        <end position="33"/>
    </location>
</feature>
<evidence type="ECO:0000256" key="3">
    <source>
        <dbReference type="ARBA" id="ARBA00022741"/>
    </source>
</evidence>
<organism evidence="14 15">
    <name type="scientific">Littorina saxatilis</name>
    <dbReference type="NCBI Taxonomy" id="31220"/>
    <lineage>
        <taxon>Eukaryota</taxon>
        <taxon>Metazoa</taxon>
        <taxon>Spiralia</taxon>
        <taxon>Lophotrochozoa</taxon>
        <taxon>Mollusca</taxon>
        <taxon>Gastropoda</taxon>
        <taxon>Caenogastropoda</taxon>
        <taxon>Littorinimorpha</taxon>
        <taxon>Littorinoidea</taxon>
        <taxon>Littorinidae</taxon>
        <taxon>Littorina</taxon>
    </lineage>
</organism>
<evidence type="ECO:0000259" key="12">
    <source>
        <dbReference type="PROSITE" id="PS51192"/>
    </source>
</evidence>
<keyword evidence="8" id="KW-0863">Zinc-finger</keyword>
<dbReference type="PROSITE" id="PS00039">
    <property type="entry name" value="DEAD_ATP_HELICASE"/>
    <property type="match status" value="1"/>
</dbReference>
<feature type="domain" description="Helicase ATP-binding" evidence="12">
    <location>
        <begin position="459"/>
        <end position="634"/>
    </location>
</feature>
<keyword evidence="3" id="KW-0547">Nucleotide-binding</keyword>
<evidence type="ECO:0000256" key="5">
    <source>
        <dbReference type="ARBA" id="ARBA00022806"/>
    </source>
</evidence>
<dbReference type="InterPro" id="IPR001650">
    <property type="entry name" value="Helicase_C-like"/>
</dbReference>
<keyword evidence="5" id="KW-0347">Helicase</keyword>
<evidence type="ECO:0000256" key="7">
    <source>
        <dbReference type="ARBA" id="ARBA00047984"/>
    </source>
</evidence>
<dbReference type="CDD" id="cd18787">
    <property type="entry name" value="SF2_C_DEAD"/>
    <property type="match status" value="1"/>
</dbReference>
<feature type="compositionally biased region" description="Polar residues" evidence="10">
    <location>
        <begin position="22"/>
        <end position="33"/>
    </location>
</feature>
<comment type="caution">
    <text evidence="14">The sequence shown here is derived from an EMBL/GenBank/DDBJ whole genome shotgun (WGS) entry which is preliminary data.</text>
</comment>
<keyword evidence="8" id="KW-0862">Zinc</keyword>
<dbReference type="InterPro" id="IPR001878">
    <property type="entry name" value="Znf_CCHC"/>
</dbReference>
<keyword evidence="8" id="KW-0479">Metal-binding</keyword>
<dbReference type="PANTHER" id="PTHR47958">
    <property type="entry name" value="ATP-DEPENDENT RNA HELICASE DBP3"/>
    <property type="match status" value="1"/>
</dbReference>
<dbReference type="Pfam" id="PF00098">
    <property type="entry name" value="zf-CCHC"/>
    <property type="match status" value="2"/>
</dbReference>
<feature type="domain" description="CCHC-type" evidence="11">
    <location>
        <begin position="207"/>
        <end position="222"/>
    </location>
</feature>
<dbReference type="PROSITE" id="PS50084">
    <property type="entry name" value="KH_TYPE_1"/>
    <property type="match status" value="2"/>
</dbReference>
<feature type="compositionally biased region" description="Low complexity" evidence="10">
    <location>
        <begin position="248"/>
        <end position="259"/>
    </location>
</feature>
<evidence type="ECO:0000256" key="10">
    <source>
        <dbReference type="SAM" id="MobiDB-lite"/>
    </source>
</evidence>
<dbReference type="InterPro" id="IPR014001">
    <property type="entry name" value="Helicase_ATP-bd"/>
</dbReference>
<dbReference type="PROSITE" id="PS51192">
    <property type="entry name" value="HELICASE_ATP_BIND_1"/>
    <property type="match status" value="1"/>
</dbReference>
<gene>
    <name evidence="14" type="ORF">V1264_023456</name>
</gene>
<comment type="similarity">
    <text evidence="1">Belongs to the DEAD box helicase family. DDX4/VASA subfamily.</text>
</comment>
<evidence type="ECO:0000313" key="14">
    <source>
        <dbReference type="EMBL" id="KAK7100515.1"/>
    </source>
</evidence>
<feature type="compositionally biased region" description="Basic and acidic residues" evidence="10">
    <location>
        <begin position="812"/>
        <end position="823"/>
    </location>
</feature>
<dbReference type="SMART" id="SM00490">
    <property type="entry name" value="HELICc"/>
    <property type="match status" value="1"/>
</dbReference>
<dbReference type="EMBL" id="JBAMIC010000011">
    <property type="protein sequence ID" value="KAK7100515.1"/>
    <property type="molecule type" value="Genomic_DNA"/>
</dbReference>
<feature type="region of interest" description="Disordered" evidence="10">
    <location>
        <begin position="221"/>
        <end position="272"/>
    </location>
</feature>
<sequence length="892" mass="98228">MSRFGGGFGRGRQRETRDNVRFPSSNNGSSSTLFVASQNCGKIIGKGGSKIRELQDTTRARIQVSRDDEADGTRKVEISGEDAAVEEARRLIEDLVGLGDNYQDSRQAKSWNNGNTTETSYNYDGWDDGWTETKSNTHIFNQPKAAAEVEGWDEEADDLIQTPTQGTWTNSERSGGSRGACHKCGEEGHFARDCSQSGGGGANRGACHKCGEEGHFARDCPSQASSRGGFGSSRGSNNSNWRKDPKEGSSSPGASSFSATCGRREAGPSDVITIGEKDVGRIIGKGGSKIKEIQEDSGCKIKIGKEENEFGEIEVTLIGQKEDIYKAKKLIFKCGVTFYGGDNDYEEEEKVTAPPPRIDWTFLRENKDRLEQERFKDLPPVMKEFYMEEEHIRNMHPEDARQYREQNNNIIVSNEDCPEVPIPNPVMTFEDAFSHYPLILEQIYKQNFQHPSPIQAQAWPVLMSGNDLIGIAQTGTGKTLAFLLPALVHIDGQTTPRPKRTGPTVLVLCPTRELALQIQEEVLKINYKGIKSVCVYGGGNRREQINTVKKGVEIIVATPGRLNDLIENEVINVRSITYLVLDEADRMLDMGFEPDIRKVLLDIRPDRQTVMTSATWPEDVQRLANQYMKNPIHVHVGTLDLAAVHSVRQEVVFMTDEEKKDYLFDFLANMEPEDKVIVFVGKKVKADDISSDLALSNIMCQCIHGDREQCDRVTALEEFKSGFVRILVATDVASRGLDVKDITHVLNFDFPRNIEEYVHRIGRTGRAGRTGIAITFLTRGDWRSAQQLINIMAEANQEVPDELIEMAERFKVRQERDERDGRRGGGRGGFRGGGGGGYRGGGGGGGFGGGGGGFRGGGGGRGFGGGGRGGGGGRRFGGSRRDDDDGLDGFMF</sequence>
<dbReference type="Pfam" id="PF00270">
    <property type="entry name" value="DEAD"/>
    <property type="match status" value="1"/>
</dbReference>
<dbReference type="Gene3D" id="4.10.60.10">
    <property type="entry name" value="Zinc finger, CCHC-type"/>
    <property type="match status" value="2"/>
</dbReference>
<evidence type="ECO:0000256" key="4">
    <source>
        <dbReference type="ARBA" id="ARBA00022801"/>
    </source>
</evidence>
<evidence type="ECO:0000259" key="11">
    <source>
        <dbReference type="PROSITE" id="PS50158"/>
    </source>
</evidence>
<reference evidence="14 15" key="1">
    <citation type="submission" date="2024-02" db="EMBL/GenBank/DDBJ databases">
        <title>Chromosome-scale genome assembly of the rough periwinkle Littorina saxatilis.</title>
        <authorList>
            <person name="De Jode A."/>
            <person name="Faria R."/>
            <person name="Formenti G."/>
            <person name="Sims Y."/>
            <person name="Smith T.P."/>
            <person name="Tracey A."/>
            <person name="Wood J.M.D."/>
            <person name="Zagrodzka Z.B."/>
            <person name="Johannesson K."/>
            <person name="Butlin R.K."/>
            <person name="Leder E.H."/>
        </authorList>
    </citation>
    <scope>NUCLEOTIDE SEQUENCE [LARGE SCALE GENOMIC DNA]</scope>
    <source>
        <strain evidence="14">Snail1</strain>
        <tissue evidence="14">Muscle</tissue>
    </source>
</reference>
<dbReference type="InterPro" id="IPR000629">
    <property type="entry name" value="RNA-helicase_DEAD-box_CS"/>
</dbReference>
<dbReference type="GO" id="GO:0008270">
    <property type="term" value="F:zinc ion binding"/>
    <property type="evidence" value="ECO:0007669"/>
    <property type="project" value="UniProtKB-KW"/>
</dbReference>
<dbReference type="InterPro" id="IPR027417">
    <property type="entry name" value="P-loop_NTPase"/>
</dbReference>
<dbReference type="AlphaFoldDB" id="A0AAN9B717"/>
<feature type="compositionally biased region" description="Polar residues" evidence="10">
    <location>
        <begin position="161"/>
        <end position="174"/>
    </location>
</feature>
<dbReference type="PROSITE" id="PS51194">
    <property type="entry name" value="HELICASE_CTER"/>
    <property type="match status" value="1"/>
</dbReference>
<dbReference type="CDD" id="cd00105">
    <property type="entry name" value="KH-I"/>
    <property type="match status" value="2"/>
</dbReference>
<comment type="catalytic activity">
    <reaction evidence="7">
        <text>ATP + H2O = ADP + phosphate + H(+)</text>
        <dbReference type="Rhea" id="RHEA:13065"/>
        <dbReference type="ChEBI" id="CHEBI:15377"/>
        <dbReference type="ChEBI" id="CHEBI:15378"/>
        <dbReference type="ChEBI" id="CHEBI:30616"/>
        <dbReference type="ChEBI" id="CHEBI:43474"/>
        <dbReference type="ChEBI" id="CHEBI:456216"/>
        <dbReference type="EC" id="3.6.4.13"/>
    </reaction>
</comment>
<dbReference type="PROSITE" id="PS50158">
    <property type="entry name" value="ZF_CCHC"/>
    <property type="match status" value="2"/>
</dbReference>
<keyword evidence="6" id="KW-0067">ATP-binding</keyword>
<dbReference type="FunFam" id="3.40.50.300:FF:000079">
    <property type="entry name" value="probable ATP-dependent RNA helicase DDX17"/>
    <property type="match status" value="1"/>
</dbReference>
<dbReference type="Gene3D" id="3.40.50.300">
    <property type="entry name" value="P-loop containing nucleotide triphosphate hydrolases"/>
    <property type="match status" value="2"/>
</dbReference>
<dbReference type="GO" id="GO:0016787">
    <property type="term" value="F:hydrolase activity"/>
    <property type="evidence" value="ECO:0007669"/>
    <property type="project" value="UniProtKB-KW"/>
</dbReference>
<dbReference type="InterPro" id="IPR036612">
    <property type="entry name" value="KH_dom_type_1_sf"/>
</dbReference>
<dbReference type="SMART" id="SM00343">
    <property type="entry name" value="ZnF_C2HC"/>
    <property type="match status" value="2"/>
</dbReference>
<keyword evidence="9" id="KW-0694">RNA-binding</keyword>
<feature type="region of interest" description="Disordered" evidence="10">
    <location>
        <begin position="161"/>
        <end position="180"/>
    </location>
</feature>
<dbReference type="EC" id="3.6.4.13" evidence="2"/>
<dbReference type="GO" id="GO:0005524">
    <property type="term" value="F:ATP binding"/>
    <property type="evidence" value="ECO:0007669"/>
    <property type="project" value="UniProtKB-KW"/>
</dbReference>
<dbReference type="SMART" id="SM00487">
    <property type="entry name" value="DEXDc"/>
    <property type="match status" value="1"/>
</dbReference>
<dbReference type="Gene3D" id="3.30.1370.10">
    <property type="entry name" value="K Homology domain, type 1"/>
    <property type="match status" value="2"/>
</dbReference>
<dbReference type="SMART" id="SM00322">
    <property type="entry name" value="KH"/>
    <property type="match status" value="2"/>
</dbReference>
<proteinExistence type="inferred from homology"/>
<evidence type="ECO:0000256" key="1">
    <source>
        <dbReference type="ARBA" id="ARBA00010132"/>
    </source>
</evidence>
<dbReference type="Pfam" id="PF00271">
    <property type="entry name" value="Helicase_C"/>
    <property type="match status" value="1"/>
</dbReference>
<dbReference type="Proteomes" id="UP001374579">
    <property type="component" value="Unassembled WGS sequence"/>
</dbReference>
<dbReference type="SUPFAM" id="SSF57756">
    <property type="entry name" value="Retrovirus zinc finger-like domains"/>
    <property type="match status" value="1"/>
</dbReference>
<feature type="compositionally biased region" description="Gly residues" evidence="10">
    <location>
        <begin position="826"/>
        <end position="876"/>
    </location>
</feature>
<dbReference type="InterPro" id="IPR036875">
    <property type="entry name" value="Znf_CCHC_sf"/>
</dbReference>
<dbReference type="SUPFAM" id="SSF54791">
    <property type="entry name" value="Eukaryotic type KH-domain (KH-domain type I)"/>
    <property type="match status" value="2"/>
</dbReference>
<feature type="domain" description="Helicase C-terminal" evidence="13">
    <location>
        <begin position="662"/>
        <end position="807"/>
    </location>
</feature>
<evidence type="ECO:0000256" key="9">
    <source>
        <dbReference type="PROSITE-ProRule" id="PRU00117"/>
    </source>
</evidence>
<feature type="compositionally biased region" description="Gly residues" evidence="10">
    <location>
        <begin position="1"/>
        <end position="10"/>
    </location>
</feature>
<feature type="domain" description="CCHC-type" evidence="11">
    <location>
        <begin position="181"/>
        <end position="196"/>
    </location>
</feature>
<evidence type="ECO:0000256" key="6">
    <source>
        <dbReference type="ARBA" id="ARBA00022840"/>
    </source>
</evidence>
<dbReference type="GO" id="GO:0003724">
    <property type="term" value="F:RNA helicase activity"/>
    <property type="evidence" value="ECO:0007669"/>
    <property type="project" value="UniProtKB-EC"/>
</dbReference>
<name>A0AAN9B717_9CAEN</name>
<accession>A0AAN9B717</accession>
<dbReference type="FunFam" id="3.40.50.300:FF:000008">
    <property type="entry name" value="ATP-dependent RNA helicase RhlB"/>
    <property type="match status" value="1"/>
</dbReference>
<dbReference type="InterPro" id="IPR004088">
    <property type="entry name" value="KH_dom_type_1"/>
</dbReference>
<dbReference type="InterPro" id="IPR004087">
    <property type="entry name" value="KH_dom"/>
</dbReference>
<dbReference type="SUPFAM" id="SSF52540">
    <property type="entry name" value="P-loop containing nucleoside triphosphate hydrolases"/>
    <property type="match status" value="2"/>
</dbReference>
<feature type="region of interest" description="Disordered" evidence="10">
    <location>
        <begin position="812"/>
        <end position="892"/>
    </location>
</feature>